<accession>A0A1Y0EGR2</accession>
<dbReference type="EMBL" id="CP021431">
    <property type="protein sequence ID" value="ARU02817.1"/>
    <property type="molecule type" value="Genomic_DNA"/>
</dbReference>
<gene>
    <name evidence="1" type="ORF">LOKVESSMR4R_03548</name>
</gene>
<dbReference type="KEGG" id="lvs:LOKVESSMR4R_03548"/>
<evidence type="ECO:0000313" key="2">
    <source>
        <dbReference type="Proteomes" id="UP000195273"/>
    </source>
</evidence>
<protein>
    <submittedName>
        <fullName evidence="1">Uncharacterized protein</fullName>
    </submittedName>
</protein>
<dbReference type="Proteomes" id="UP000195273">
    <property type="component" value="Chromosome"/>
</dbReference>
<reference evidence="1 2" key="1">
    <citation type="submission" date="2017-05" db="EMBL/GenBank/DDBJ databases">
        <title>Genome Sequence of Loktanella vestfoldensis Strain SMR4r Isolated from a Culture of the Diatom Skeletonema marinoi.</title>
        <authorList>
            <person name="Topel M."/>
            <person name="Pinder M.I.M."/>
            <person name="Johansson O.N."/>
            <person name="Kourtchenko O."/>
            <person name="Godhe A."/>
            <person name="Clarke A.K."/>
        </authorList>
    </citation>
    <scope>NUCLEOTIDE SEQUENCE [LARGE SCALE GENOMIC DNA]</scope>
    <source>
        <strain evidence="1 2">SMR4r</strain>
    </source>
</reference>
<evidence type="ECO:0000313" key="1">
    <source>
        <dbReference type="EMBL" id="ARU02817.1"/>
    </source>
</evidence>
<dbReference type="OrthoDB" id="8238457at2"/>
<dbReference type="RefSeq" id="WP_087211444.1">
    <property type="nucleotide sequence ID" value="NZ_CP021431.1"/>
</dbReference>
<organism evidence="1 2">
    <name type="scientific">Yoonia vestfoldensis</name>
    <dbReference type="NCBI Taxonomy" id="245188"/>
    <lineage>
        <taxon>Bacteria</taxon>
        <taxon>Pseudomonadati</taxon>
        <taxon>Pseudomonadota</taxon>
        <taxon>Alphaproteobacteria</taxon>
        <taxon>Rhodobacterales</taxon>
        <taxon>Paracoccaceae</taxon>
        <taxon>Yoonia</taxon>
    </lineage>
</organism>
<dbReference type="Pfam" id="PF20132">
    <property type="entry name" value="DUF6522"/>
    <property type="match status" value="1"/>
</dbReference>
<proteinExistence type="predicted"/>
<keyword evidence="2" id="KW-1185">Reference proteome</keyword>
<name>A0A1Y0EGR2_9RHOB</name>
<sequence>MKIRRTENGFTVDAADLGPLLGIAAAEVPGKMRSGEITGQSETGVDADEGRIRLTFWYAGQRLRLVCDTEGTVLTSSRAPARRNPPQPGPA</sequence>
<dbReference type="InterPro" id="IPR045389">
    <property type="entry name" value="DUF6522"/>
</dbReference>
<dbReference type="AlphaFoldDB" id="A0A1Y0EGR2"/>